<keyword evidence="1" id="KW-0732">Signal</keyword>
<dbReference type="Proteomes" id="UP001597110">
    <property type="component" value="Unassembled WGS sequence"/>
</dbReference>
<evidence type="ECO:0000256" key="1">
    <source>
        <dbReference type="SAM" id="SignalP"/>
    </source>
</evidence>
<protein>
    <submittedName>
        <fullName evidence="2">Uncharacterized protein</fullName>
    </submittedName>
</protein>
<dbReference type="RefSeq" id="WP_386826517.1">
    <property type="nucleotide sequence ID" value="NZ_JBHTIF010000007.1"/>
</dbReference>
<keyword evidence="3" id="KW-1185">Reference proteome</keyword>
<reference evidence="3" key="1">
    <citation type="journal article" date="2019" name="Int. J. Syst. Evol. Microbiol.">
        <title>The Global Catalogue of Microorganisms (GCM) 10K type strain sequencing project: providing services to taxonomists for standard genome sequencing and annotation.</title>
        <authorList>
            <consortium name="The Broad Institute Genomics Platform"/>
            <consortium name="The Broad Institute Genome Sequencing Center for Infectious Disease"/>
            <person name="Wu L."/>
            <person name="Ma J."/>
        </authorList>
    </citation>
    <scope>NUCLEOTIDE SEQUENCE [LARGE SCALE GENOMIC DNA]</scope>
    <source>
        <strain evidence="3">CCUG 55585</strain>
    </source>
</reference>
<dbReference type="EMBL" id="JBHTIF010000007">
    <property type="protein sequence ID" value="MFD0727653.1"/>
    <property type="molecule type" value="Genomic_DNA"/>
</dbReference>
<name>A0ABW2YHK2_9GAMM</name>
<feature type="chain" id="PRO_5047265644" evidence="1">
    <location>
        <begin position="32"/>
        <end position="175"/>
    </location>
</feature>
<feature type="signal peptide" evidence="1">
    <location>
        <begin position="1"/>
        <end position="31"/>
    </location>
</feature>
<proteinExistence type="predicted"/>
<evidence type="ECO:0000313" key="3">
    <source>
        <dbReference type="Proteomes" id="UP001597110"/>
    </source>
</evidence>
<organism evidence="2 3">
    <name type="scientific">Lysobacter brunescens</name>
    <dbReference type="NCBI Taxonomy" id="262323"/>
    <lineage>
        <taxon>Bacteria</taxon>
        <taxon>Pseudomonadati</taxon>
        <taxon>Pseudomonadota</taxon>
        <taxon>Gammaproteobacteria</taxon>
        <taxon>Lysobacterales</taxon>
        <taxon>Lysobacteraceae</taxon>
        <taxon>Lysobacter</taxon>
    </lineage>
</organism>
<evidence type="ECO:0000313" key="2">
    <source>
        <dbReference type="EMBL" id="MFD0727653.1"/>
    </source>
</evidence>
<gene>
    <name evidence="2" type="ORF">ACFQ0E_18830</name>
</gene>
<accession>A0ABW2YHK2</accession>
<comment type="caution">
    <text evidence="2">The sequence shown here is derived from an EMBL/GenBank/DDBJ whole genome shotgun (WGS) entry which is preliminary data.</text>
</comment>
<sequence>MTRFAMNTVAMSACVVLALSGLLGVSMPVSAGSAAATSAQKTANGLDAAARARLVGEHMLTLQWLGWGDLSGAGKVVVEEAGDTLPMRGEQRGSGENADDYVRIDGRIVAASRDGFVFEGEIFTRVHHIANGNECRRSGTFTFKATGKRRYWRLQEMDNPCDSATDYVDVYFRGI</sequence>